<dbReference type="InterPro" id="IPR007492">
    <property type="entry name" value="LytTR_DNA-bd_dom"/>
</dbReference>
<name>A0A1G6RUY2_9BACT</name>
<dbReference type="PANTHER" id="PTHR37299">
    <property type="entry name" value="TRANSCRIPTIONAL REGULATOR-RELATED"/>
    <property type="match status" value="1"/>
</dbReference>
<dbReference type="PANTHER" id="PTHR37299:SF1">
    <property type="entry name" value="STAGE 0 SPORULATION PROTEIN A HOMOLOG"/>
    <property type="match status" value="1"/>
</dbReference>
<dbReference type="STRING" id="686796.SAMN04488104_101434"/>
<dbReference type="GO" id="GO:0000156">
    <property type="term" value="F:phosphorelay response regulator activity"/>
    <property type="evidence" value="ECO:0007669"/>
    <property type="project" value="InterPro"/>
</dbReference>
<dbReference type="GO" id="GO:0003677">
    <property type="term" value="F:DNA binding"/>
    <property type="evidence" value="ECO:0007669"/>
    <property type="project" value="InterPro"/>
</dbReference>
<dbReference type="PROSITE" id="PS50110">
    <property type="entry name" value="RESPONSE_REGULATORY"/>
    <property type="match status" value="1"/>
</dbReference>
<accession>A0A1G6RUY2</accession>
<keyword evidence="1" id="KW-0597">Phosphoprotein</keyword>
<dbReference type="SMART" id="SM00850">
    <property type="entry name" value="LytTR"/>
    <property type="match status" value="1"/>
</dbReference>
<dbReference type="SUPFAM" id="SSF52172">
    <property type="entry name" value="CheY-like"/>
    <property type="match status" value="1"/>
</dbReference>
<gene>
    <name evidence="4" type="ORF">SAMN04488104_101434</name>
</gene>
<evidence type="ECO:0000313" key="4">
    <source>
        <dbReference type="EMBL" id="SDD08243.1"/>
    </source>
</evidence>
<evidence type="ECO:0000256" key="1">
    <source>
        <dbReference type="PROSITE-ProRule" id="PRU00169"/>
    </source>
</evidence>
<feature type="domain" description="HTH LytTR-type" evidence="3">
    <location>
        <begin position="144"/>
        <end position="242"/>
    </location>
</feature>
<dbReference type="InterPro" id="IPR001789">
    <property type="entry name" value="Sig_transdc_resp-reg_receiver"/>
</dbReference>
<feature type="modified residue" description="4-aspartylphosphate" evidence="1">
    <location>
        <position position="55"/>
    </location>
</feature>
<dbReference type="InterPro" id="IPR011006">
    <property type="entry name" value="CheY-like_superfamily"/>
</dbReference>
<evidence type="ECO:0000259" key="2">
    <source>
        <dbReference type="PROSITE" id="PS50110"/>
    </source>
</evidence>
<dbReference type="Proteomes" id="UP000199060">
    <property type="component" value="Unassembled WGS sequence"/>
</dbReference>
<dbReference type="InterPro" id="IPR046947">
    <property type="entry name" value="LytR-like"/>
</dbReference>
<proteinExistence type="predicted"/>
<dbReference type="Gene3D" id="3.40.50.2300">
    <property type="match status" value="1"/>
</dbReference>
<dbReference type="EMBL" id="FNAC01000014">
    <property type="protein sequence ID" value="SDD08243.1"/>
    <property type="molecule type" value="Genomic_DNA"/>
</dbReference>
<dbReference type="Pfam" id="PF04397">
    <property type="entry name" value="LytTR"/>
    <property type="match status" value="1"/>
</dbReference>
<protein>
    <submittedName>
        <fullName evidence="4">Two component transcriptional regulator, LytTR family</fullName>
    </submittedName>
</protein>
<keyword evidence="5" id="KW-1185">Reference proteome</keyword>
<dbReference type="Pfam" id="PF00072">
    <property type="entry name" value="Response_reg"/>
    <property type="match status" value="1"/>
</dbReference>
<evidence type="ECO:0000313" key="5">
    <source>
        <dbReference type="Proteomes" id="UP000199060"/>
    </source>
</evidence>
<dbReference type="RefSeq" id="WP_087938946.1">
    <property type="nucleotide sequence ID" value="NZ_FNAC01000014.1"/>
</dbReference>
<evidence type="ECO:0000259" key="3">
    <source>
        <dbReference type="PROSITE" id="PS50930"/>
    </source>
</evidence>
<dbReference type="SMART" id="SM00448">
    <property type="entry name" value="REC"/>
    <property type="match status" value="1"/>
</dbReference>
<dbReference type="PROSITE" id="PS50930">
    <property type="entry name" value="HTH_LYTTR"/>
    <property type="match status" value="1"/>
</dbReference>
<reference evidence="5" key="1">
    <citation type="submission" date="2016-10" db="EMBL/GenBank/DDBJ databases">
        <authorList>
            <person name="Varghese N."/>
            <person name="Submissions S."/>
        </authorList>
    </citation>
    <scope>NUCLEOTIDE SEQUENCE [LARGE SCALE GENOMIC DNA]</scope>
    <source>
        <strain evidence="5">DSM 23095</strain>
    </source>
</reference>
<dbReference type="OrthoDB" id="1646880at2"/>
<dbReference type="Gene3D" id="2.40.50.1020">
    <property type="entry name" value="LytTr DNA-binding domain"/>
    <property type="match status" value="1"/>
</dbReference>
<organism evidence="4 5">
    <name type="scientific">Algoriphagus faecimaris</name>
    <dbReference type="NCBI Taxonomy" id="686796"/>
    <lineage>
        <taxon>Bacteria</taxon>
        <taxon>Pseudomonadati</taxon>
        <taxon>Bacteroidota</taxon>
        <taxon>Cytophagia</taxon>
        <taxon>Cytophagales</taxon>
        <taxon>Cyclobacteriaceae</taxon>
        <taxon>Algoriphagus</taxon>
    </lineage>
</organism>
<dbReference type="AlphaFoldDB" id="A0A1G6RUY2"/>
<sequence>MEKHKILIVEDEVIIAEDLRDILESMGYVVVDVVMSAREAMQVLGSEEVDLVLLDIRIKGGKDGIDLAADINENFKIPFVFLTSHADSNTLERAKEVRPYGYLVKPFSEKEINATLQMALSNFQSEQVKNQEDSPEEFVLNDCLFVRHNGLLVKVFFKDILYFESDGNYTKVFTQDKKFVIRAILKDLERKLDEKQFARIHKSYLINLTYIEAIDSNEVHIAGKRIPLSRNQYSWLINHIKTL</sequence>
<dbReference type="CDD" id="cd17534">
    <property type="entry name" value="REC_DC-like"/>
    <property type="match status" value="1"/>
</dbReference>
<feature type="domain" description="Response regulatory" evidence="2">
    <location>
        <begin position="5"/>
        <end position="120"/>
    </location>
</feature>